<protein>
    <submittedName>
        <fullName evidence="1">Uncharacterized protein</fullName>
    </submittedName>
</protein>
<comment type="caution">
    <text evidence="1">The sequence shown here is derived from an EMBL/GenBank/DDBJ whole genome shotgun (WGS) entry which is preliminary data.</text>
</comment>
<keyword evidence="2" id="KW-1185">Reference proteome</keyword>
<accession>A0AAN9NNH0</accession>
<organism evidence="1 2">
    <name type="scientific">Phaseolus coccineus</name>
    <name type="common">Scarlet runner bean</name>
    <name type="synonym">Phaseolus multiflorus</name>
    <dbReference type="NCBI Taxonomy" id="3886"/>
    <lineage>
        <taxon>Eukaryota</taxon>
        <taxon>Viridiplantae</taxon>
        <taxon>Streptophyta</taxon>
        <taxon>Embryophyta</taxon>
        <taxon>Tracheophyta</taxon>
        <taxon>Spermatophyta</taxon>
        <taxon>Magnoliopsida</taxon>
        <taxon>eudicotyledons</taxon>
        <taxon>Gunneridae</taxon>
        <taxon>Pentapetalae</taxon>
        <taxon>rosids</taxon>
        <taxon>fabids</taxon>
        <taxon>Fabales</taxon>
        <taxon>Fabaceae</taxon>
        <taxon>Papilionoideae</taxon>
        <taxon>50 kb inversion clade</taxon>
        <taxon>NPAAA clade</taxon>
        <taxon>indigoferoid/millettioid clade</taxon>
        <taxon>Phaseoleae</taxon>
        <taxon>Phaseolus</taxon>
    </lineage>
</organism>
<dbReference type="EMBL" id="JAYMYR010000003">
    <property type="protein sequence ID" value="KAK7372863.1"/>
    <property type="molecule type" value="Genomic_DNA"/>
</dbReference>
<gene>
    <name evidence="1" type="ORF">VNO80_06252</name>
</gene>
<dbReference type="PANTHER" id="PTHR48242">
    <property type="entry name" value="BNAA02G09820D PROTEIN"/>
    <property type="match status" value="1"/>
</dbReference>
<dbReference type="AlphaFoldDB" id="A0AAN9NNH0"/>
<dbReference type="Proteomes" id="UP001374584">
    <property type="component" value="Unassembled WGS sequence"/>
</dbReference>
<proteinExistence type="predicted"/>
<sequence length="67" mass="7510">MLGSLQEARKMIMMVVMAEILGKYTTVLTKVTERLLPRHGISFGGLRRNLHFASTASSDSTSFLVYF</sequence>
<evidence type="ECO:0000313" key="2">
    <source>
        <dbReference type="Proteomes" id="UP001374584"/>
    </source>
</evidence>
<evidence type="ECO:0000313" key="1">
    <source>
        <dbReference type="EMBL" id="KAK7372863.1"/>
    </source>
</evidence>
<reference evidence="1 2" key="1">
    <citation type="submission" date="2024-01" db="EMBL/GenBank/DDBJ databases">
        <title>The genomes of 5 underutilized Papilionoideae crops provide insights into root nodulation and disease resistanc.</title>
        <authorList>
            <person name="Jiang F."/>
        </authorList>
    </citation>
    <scope>NUCLEOTIDE SEQUENCE [LARGE SCALE GENOMIC DNA]</scope>
    <source>
        <strain evidence="1">JINMINGXINNONG_FW02</strain>
        <tissue evidence="1">Leaves</tissue>
    </source>
</reference>
<dbReference type="PANTHER" id="PTHR48242:SF2">
    <property type="entry name" value="(RAPE) HYPOTHETICAL PROTEIN"/>
    <property type="match status" value="1"/>
</dbReference>
<name>A0AAN9NNH0_PHACN</name>